<name>A0AA88SNM4_9ASTE</name>
<sequence>MATKNVIADLVKGEKLNGDNYDLRGLMIKFDEYSKDPKHTMNQNFRVMSNMIGKLKDLGHALTDKQQNMTVIRSLPASWANMKQLLTHSENIKNFSHASQHVILEAET</sequence>
<organism evidence="1 2">
    <name type="scientific">Escallonia rubra</name>
    <dbReference type="NCBI Taxonomy" id="112253"/>
    <lineage>
        <taxon>Eukaryota</taxon>
        <taxon>Viridiplantae</taxon>
        <taxon>Streptophyta</taxon>
        <taxon>Embryophyta</taxon>
        <taxon>Tracheophyta</taxon>
        <taxon>Spermatophyta</taxon>
        <taxon>Magnoliopsida</taxon>
        <taxon>eudicotyledons</taxon>
        <taxon>Gunneridae</taxon>
        <taxon>Pentapetalae</taxon>
        <taxon>asterids</taxon>
        <taxon>campanulids</taxon>
        <taxon>Escalloniales</taxon>
        <taxon>Escalloniaceae</taxon>
        <taxon>Escallonia</taxon>
    </lineage>
</organism>
<comment type="caution">
    <text evidence="1">The sequence shown here is derived from an EMBL/GenBank/DDBJ whole genome shotgun (WGS) entry which is preliminary data.</text>
</comment>
<dbReference type="EMBL" id="JAVXUO010000119">
    <property type="protein sequence ID" value="KAK2995260.1"/>
    <property type="molecule type" value="Genomic_DNA"/>
</dbReference>
<gene>
    <name evidence="1" type="ORF">RJ640_026064</name>
</gene>
<dbReference type="Pfam" id="PF14223">
    <property type="entry name" value="Retrotran_gag_2"/>
    <property type="match status" value="1"/>
</dbReference>
<dbReference type="Proteomes" id="UP001187471">
    <property type="component" value="Unassembled WGS sequence"/>
</dbReference>
<protein>
    <submittedName>
        <fullName evidence="1">Uncharacterized protein</fullName>
    </submittedName>
</protein>
<evidence type="ECO:0000313" key="2">
    <source>
        <dbReference type="Proteomes" id="UP001187471"/>
    </source>
</evidence>
<proteinExistence type="predicted"/>
<evidence type="ECO:0000313" key="1">
    <source>
        <dbReference type="EMBL" id="KAK2995260.1"/>
    </source>
</evidence>
<reference evidence="1" key="1">
    <citation type="submission" date="2022-12" db="EMBL/GenBank/DDBJ databases">
        <title>Draft genome assemblies for two species of Escallonia (Escalloniales).</title>
        <authorList>
            <person name="Chanderbali A."/>
            <person name="Dervinis C."/>
            <person name="Anghel I."/>
            <person name="Soltis D."/>
            <person name="Soltis P."/>
            <person name="Zapata F."/>
        </authorList>
    </citation>
    <scope>NUCLEOTIDE SEQUENCE</scope>
    <source>
        <strain evidence="1">UCBG92.1500</strain>
        <tissue evidence="1">Leaf</tissue>
    </source>
</reference>
<accession>A0AA88SNM4</accession>
<keyword evidence="2" id="KW-1185">Reference proteome</keyword>
<dbReference type="AlphaFoldDB" id="A0AA88SNM4"/>